<protein>
    <submittedName>
        <fullName evidence="1">Uncharacterized protein</fullName>
    </submittedName>
</protein>
<organism evidence="1 2">
    <name type="scientific">Pilimelia terevasa</name>
    <dbReference type="NCBI Taxonomy" id="53372"/>
    <lineage>
        <taxon>Bacteria</taxon>
        <taxon>Bacillati</taxon>
        <taxon>Actinomycetota</taxon>
        <taxon>Actinomycetes</taxon>
        <taxon>Micromonosporales</taxon>
        <taxon>Micromonosporaceae</taxon>
        <taxon>Pilimelia</taxon>
    </lineage>
</organism>
<dbReference type="RefSeq" id="WP_189115166.1">
    <property type="nucleotide sequence ID" value="NZ_BMQC01000012.1"/>
</dbReference>
<reference evidence="1" key="1">
    <citation type="journal article" date="2014" name="Int. J. Syst. Evol. Microbiol.">
        <title>Complete genome sequence of Corynebacterium casei LMG S-19264T (=DSM 44701T), isolated from a smear-ripened cheese.</title>
        <authorList>
            <consortium name="US DOE Joint Genome Institute (JGI-PGF)"/>
            <person name="Walter F."/>
            <person name="Albersmeier A."/>
            <person name="Kalinowski J."/>
            <person name="Ruckert C."/>
        </authorList>
    </citation>
    <scope>NUCLEOTIDE SEQUENCE</scope>
    <source>
        <strain evidence="1">JCM 3091</strain>
    </source>
</reference>
<reference evidence="1" key="2">
    <citation type="submission" date="2020-09" db="EMBL/GenBank/DDBJ databases">
        <authorList>
            <person name="Sun Q."/>
            <person name="Ohkuma M."/>
        </authorList>
    </citation>
    <scope>NUCLEOTIDE SEQUENCE</scope>
    <source>
        <strain evidence="1">JCM 3091</strain>
    </source>
</reference>
<name>A0A8J3BP34_9ACTN</name>
<dbReference type="EMBL" id="BMQC01000012">
    <property type="protein sequence ID" value="GGK37079.1"/>
    <property type="molecule type" value="Genomic_DNA"/>
</dbReference>
<dbReference type="AlphaFoldDB" id="A0A8J3BP34"/>
<accession>A0A8J3BP34</accession>
<gene>
    <name evidence="1" type="ORF">GCM10010124_32180</name>
</gene>
<evidence type="ECO:0000313" key="1">
    <source>
        <dbReference type="EMBL" id="GGK37079.1"/>
    </source>
</evidence>
<comment type="caution">
    <text evidence="1">The sequence shown here is derived from an EMBL/GenBank/DDBJ whole genome shotgun (WGS) entry which is preliminary data.</text>
</comment>
<evidence type="ECO:0000313" key="2">
    <source>
        <dbReference type="Proteomes" id="UP000662200"/>
    </source>
</evidence>
<sequence>MASFRGTGTLALADGDTVPVTVDLRSRRDGERRVWGGTLHAADGGALLRVVGDTVALRLDIGEEGRVTVLRCDAAAGTGDVDGVGPSPI</sequence>
<dbReference type="Proteomes" id="UP000662200">
    <property type="component" value="Unassembled WGS sequence"/>
</dbReference>
<proteinExistence type="predicted"/>
<keyword evidence="2" id="KW-1185">Reference proteome</keyword>